<dbReference type="Proteomes" id="UP000033647">
    <property type="component" value="Unassembled WGS sequence"/>
</dbReference>
<evidence type="ECO:0000313" key="2">
    <source>
        <dbReference type="Proteomes" id="UP000033647"/>
    </source>
</evidence>
<keyword evidence="2" id="KW-1185">Reference proteome</keyword>
<comment type="caution">
    <text evidence="1">The sequence shown here is derived from an EMBL/GenBank/DDBJ whole genome shotgun (WGS) entry which is preliminary data.</text>
</comment>
<evidence type="ECO:0000313" key="1">
    <source>
        <dbReference type="EMBL" id="KJY00120.1"/>
    </source>
</evidence>
<dbReference type="AlphaFoldDB" id="A0A0F4GRQ6"/>
<sequence length="360" mass="40545">MELWRFAHQAMPNMLQAQSLSPRPPGINRGLQTKNAMITVQEYTLLSFLPGLYRQIVQASYDTGAVIDHLVSTSPEIWPRTGWNPLYEAELADAYLSIIRTLARSSSGEADVVVSEALMSKLEGAMALDNNDTRMRGGRFIHRRSQHLFRCLAEVSHQAKSSKIGNVLAQFFYRYASEIASVDQSSALCQWCYALLRATTRDVDRYDCLKRVLRVRPDLPARIAGSGNKAHKVAQLLDRVAANMSRRDLKPRVEALDWRYPEVRERSRSRGRQLTLSDGRLASDLGYQDEDDVLALRALQAERVLIAREEEGRRMLQLTLGRHNNNRLDTVQDGGLGDVGDVFIPRAALPLSLTEAEIDI</sequence>
<protein>
    <submittedName>
        <fullName evidence="1">Uncharacterized protein</fullName>
    </submittedName>
</protein>
<dbReference type="EMBL" id="LAFY01000334">
    <property type="protein sequence ID" value="KJY00120.1"/>
    <property type="molecule type" value="Genomic_DNA"/>
</dbReference>
<organism evidence="1 2">
    <name type="scientific">Zymoseptoria brevis</name>
    <dbReference type="NCBI Taxonomy" id="1047168"/>
    <lineage>
        <taxon>Eukaryota</taxon>
        <taxon>Fungi</taxon>
        <taxon>Dikarya</taxon>
        <taxon>Ascomycota</taxon>
        <taxon>Pezizomycotina</taxon>
        <taxon>Dothideomycetes</taxon>
        <taxon>Dothideomycetidae</taxon>
        <taxon>Mycosphaerellales</taxon>
        <taxon>Mycosphaerellaceae</taxon>
        <taxon>Zymoseptoria</taxon>
    </lineage>
</organism>
<proteinExistence type="predicted"/>
<gene>
    <name evidence="1" type="ORF">TI39_contig342g00028</name>
</gene>
<name>A0A0F4GRQ6_9PEZI</name>
<reference evidence="1 2" key="1">
    <citation type="submission" date="2015-03" db="EMBL/GenBank/DDBJ databases">
        <title>RNA-seq based gene annotation and comparative genomics of four Zymoseptoria species reveal species-specific pathogenicity related genes and transposable element activity.</title>
        <authorList>
            <person name="Grandaubert J."/>
            <person name="Bhattacharyya A."/>
            <person name="Stukenbrock E.H."/>
        </authorList>
    </citation>
    <scope>NUCLEOTIDE SEQUENCE [LARGE SCALE GENOMIC DNA]</scope>
    <source>
        <strain evidence="1 2">Zb18110</strain>
    </source>
</reference>
<dbReference type="OrthoDB" id="3640596at2759"/>
<accession>A0A0F4GRQ6</accession>